<feature type="coiled-coil region" evidence="3">
    <location>
        <begin position="589"/>
        <end position="648"/>
    </location>
</feature>
<dbReference type="Proteomes" id="UP000283383">
    <property type="component" value="Unassembled WGS sequence"/>
</dbReference>
<feature type="domain" description="Cep57 centrosome microtubule-binding" evidence="5">
    <location>
        <begin position="955"/>
        <end position="1030"/>
    </location>
</feature>
<accession>A0A420J8B4</accession>
<gene>
    <name evidence="6" type="ORF">GcM3_018006</name>
</gene>
<feature type="compositionally biased region" description="Polar residues" evidence="4">
    <location>
        <begin position="692"/>
        <end position="703"/>
    </location>
</feature>
<feature type="region of interest" description="Disordered" evidence="4">
    <location>
        <begin position="424"/>
        <end position="494"/>
    </location>
</feature>
<feature type="region of interest" description="Disordered" evidence="4">
    <location>
        <begin position="837"/>
        <end position="867"/>
    </location>
</feature>
<dbReference type="InterPro" id="IPR024957">
    <property type="entry name" value="Cep57_MT-bd_dom"/>
</dbReference>
<feature type="region of interest" description="Disordered" evidence="4">
    <location>
        <begin position="145"/>
        <end position="238"/>
    </location>
</feature>
<feature type="compositionally biased region" description="Low complexity" evidence="4">
    <location>
        <begin position="447"/>
        <end position="462"/>
    </location>
</feature>
<dbReference type="GO" id="GO:0005737">
    <property type="term" value="C:cytoplasm"/>
    <property type="evidence" value="ECO:0007669"/>
    <property type="project" value="UniProtKB-SubCell"/>
</dbReference>
<evidence type="ECO:0000259" key="5">
    <source>
        <dbReference type="Pfam" id="PF06657"/>
    </source>
</evidence>
<feature type="compositionally biased region" description="Polar residues" evidence="4">
    <location>
        <begin position="340"/>
        <end position="353"/>
    </location>
</feature>
<evidence type="ECO:0000256" key="3">
    <source>
        <dbReference type="SAM" id="Coils"/>
    </source>
</evidence>
<dbReference type="GO" id="GO:0008017">
    <property type="term" value="F:microtubule binding"/>
    <property type="evidence" value="ECO:0007669"/>
    <property type="project" value="InterPro"/>
</dbReference>
<feature type="region of interest" description="Disordered" evidence="4">
    <location>
        <begin position="676"/>
        <end position="703"/>
    </location>
</feature>
<organism evidence="6 7">
    <name type="scientific">Golovinomyces cichoracearum</name>
    <dbReference type="NCBI Taxonomy" id="62708"/>
    <lineage>
        <taxon>Eukaryota</taxon>
        <taxon>Fungi</taxon>
        <taxon>Dikarya</taxon>
        <taxon>Ascomycota</taxon>
        <taxon>Pezizomycotina</taxon>
        <taxon>Leotiomycetes</taxon>
        <taxon>Erysiphales</taxon>
        <taxon>Erysiphaceae</taxon>
        <taxon>Golovinomyces</taxon>
    </lineage>
</organism>
<protein>
    <recommendedName>
        <fullName evidence="5">Cep57 centrosome microtubule-binding domain-containing protein</fullName>
    </recommendedName>
</protein>
<dbReference type="AlphaFoldDB" id="A0A420J8B4"/>
<feature type="compositionally biased region" description="Polar residues" evidence="4">
    <location>
        <begin position="152"/>
        <end position="169"/>
    </location>
</feature>
<comment type="subcellular location">
    <subcellularLocation>
        <location evidence="1">Cytoplasm</location>
    </subcellularLocation>
</comment>
<feature type="compositionally biased region" description="Basic residues" evidence="4">
    <location>
        <begin position="676"/>
        <end position="685"/>
    </location>
</feature>
<dbReference type="EMBL" id="MCBQ01001820">
    <property type="protein sequence ID" value="RKF83018.1"/>
    <property type="molecule type" value="Genomic_DNA"/>
</dbReference>
<feature type="compositionally biased region" description="Polar residues" evidence="4">
    <location>
        <begin position="191"/>
        <end position="200"/>
    </location>
</feature>
<dbReference type="STRING" id="62708.A0A420J8B4"/>
<evidence type="ECO:0000256" key="4">
    <source>
        <dbReference type="SAM" id="MobiDB-lite"/>
    </source>
</evidence>
<keyword evidence="2" id="KW-0963">Cytoplasm</keyword>
<feature type="region of interest" description="Disordered" evidence="4">
    <location>
        <begin position="317"/>
        <end position="353"/>
    </location>
</feature>
<feature type="compositionally biased region" description="Basic residues" evidence="4">
    <location>
        <begin position="216"/>
        <end position="225"/>
    </location>
</feature>
<keyword evidence="7" id="KW-1185">Reference proteome</keyword>
<comment type="caution">
    <text evidence="6">The sequence shown here is derived from an EMBL/GenBank/DDBJ whole genome shotgun (WGS) entry which is preliminary data.</text>
</comment>
<name>A0A420J8B4_9PEZI</name>
<evidence type="ECO:0000256" key="2">
    <source>
        <dbReference type="ARBA" id="ARBA00022490"/>
    </source>
</evidence>
<feature type="compositionally biased region" description="Basic and acidic residues" evidence="4">
    <location>
        <begin position="178"/>
        <end position="190"/>
    </location>
</feature>
<evidence type="ECO:0000313" key="6">
    <source>
        <dbReference type="EMBL" id="RKF83018.1"/>
    </source>
</evidence>
<proteinExistence type="predicted"/>
<evidence type="ECO:0000313" key="7">
    <source>
        <dbReference type="Proteomes" id="UP000283383"/>
    </source>
</evidence>
<sequence length="1065" mass="120224">MANIIADARNKRSQLISQRAAELLRTDSPISSTGSCHGTIVSESTSSFFTDIDEDIANGDTWTPTGEAILPPQASKNNENTDKIRSTAKKHGRWEPRRQNEPVLNESAIAAAFPDFTSIGEAMTEQNKRSINRESVPIEIARGHRHAPNIASPRQSNPLHLSPAQVSDSHLNHTRTHLTADRYSKSRIAENSRSTSNASSKLKPGGHKVNYEQKKNTRSSLHKTMHASPYVSNATDASNDELRSNKAFQTRIRDEMDNSFMTDDKPASLTNVSNDDTALLKKSNRFAPRQRISDENYFLSKEKLNINTRETRYKMADDNTFDTPSKKSRGRAVATKPLVESTTGSGNPTQTTSSFVIPWHNNSRSNISSSTAIPVFTAQGVVKNIRLPHEYINSIDMPFEEEQLYGMIDNIKDSDPRIQKLLESYKQKSSHTTEENCYTSARKRSDSGLGSSGSEVLGSSTSIFGTEQINHKNREKDKRTQINYKNNKDTEEENQRLSSLIENLEKKHASLKSVNTELVAENWARSIENKNLIAKIEQLLTEKHQLELNVVSYKELIEKKDILLKDSHVELANLRREREQDFAVHNKQMEEKNTIIKDSRIELANLQRDREQNAADWDSRTQNYESQIRNLKKQITELHTKLDRSEKCCKTLKVSSEKLMESTLELEVAKKKKLSKKSSGHKYKQAQKIVRSKTQPQMEKTDTQLTDTGVLSQDNMGLTLDFEFSDASSTDDTSSTNHTEKIQFDIDSSDILSSNLSDILGHGFVENIRNRAEHVKNLVKEQKADDTLTDFDVTVNSTKCDNTTKSVRSAPVITISTDASSSNIDLTNQTRNKTIRRSKSVTEKNTTFTSKSSVRRHSTSSSRNLISSKEKNYCTKSLTDEDVFKKGKGEKAVVNDQSQISRHLSHEHNVKNCSICIRAGLNNGNQSINPTVRIERPKPVSDRIDINVPQEEELTMRPSISPGRALAMIIKMNRDEIDHLTKKYLDAQNAYMNHDPTLGRKIRKNLSNSMKTQLVALENKKDQLYSLYDVLEGQKSSRQEMTAEFINLTLTNHGISSDETWNGCE</sequence>
<feature type="compositionally biased region" description="Basic and acidic residues" evidence="4">
    <location>
        <begin position="424"/>
        <end position="434"/>
    </location>
</feature>
<dbReference type="Pfam" id="PF06657">
    <property type="entry name" value="Cep57_MT_bd"/>
    <property type="match status" value="1"/>
</dbReference>
<feature type="compositionally biased region" description="Basic and acidic residues" evidence="4">
    <location>
        <begin position="469"/>
        <end position="494"/>
    </location>
</feature>
<keyword evidence="3" id="KW-0175">Coiled coil</keyword>
<evidence type="ECO:0000256" key="1">
    <source>
        <dbReference type="ARBA" id="ARBA00004496"/>
    </source>
</evidence>
<reference evidence="6 7" key="1">
    <citation type="journal article" date="2018" name="BMC Genomics">
        <title>Comparative genome analyses reveal sequence features reflecting distinct modes of host-adaptation between dicot and monocot powdery mildew.</title>
        <authorList>
            <person name="Wu Y."/>
            <person name="Ma X."/>
            <person name="Pan Z."/>
            <person name="Kale S.D."/>
            <person name="Song Y."/>
            <person name="King H."/>
            <person name="Zhang Q."/>
            <person name="Presley C."/>
            <person name="Deng X."/>
            <person name="Wei C.I."/>
            <person name="Xiao S."/>
        </authorList>
    </citation>
    <scope>NUCLEOTIDE SEQUENCE [LARGE SCALE GENOMIC DNA]</scope>
    <source>
        <strain evidence="6">UMSG3</strain>
    </source>
</reference>